<feature type="domain" description="C3H1-type" evidence="4">
    <location>
        <begin position="773"/>
        <end position="801"/>
    </location>
</feature>
<evidence type="ECO:0000313" key="6">
    <source>
        <dbReference type="Proteomes" id="UP000039865"/>
    </source>
</evidence>
<dbReference type="PROSITE" id="PS50103">
    <property type="entry name" value="ZF_C3H1"/>
    <property type="match status" value="1"/>
</dbReference>
<dbReference type="PANTHER" id="PTHR46557">
    <property type="entry name" value="SERINE/THREONINE-PROTEIN PHOSPHATASE 1 REGULATORY SUBUNIT 10-RELATED"/>
    <property type="match status" value="1"/>
</dbReference>
<evidence type="ECO:0000256" key="2">
    <source>
        <dbReference type="SAM" id="Coils"/>
    </source>
</evidence>
<dbReference type="OrthoDB" id="1928519at2759"/>
<keyword evidence="1" id="KW-0479">Metal-binding</keyword>
<evidence type="ECO:0000256" key="3">
    <source>
        <dbReference type="SAM" id="MobiDB-lite"/>
    </source>
</evidence>
<feature type="compositionally biased region" description="Polar residues" evidence="3">
    <location>
        <begin position="273"/>
        <end position="294"/>
    </location>
</feature>
<gene>
    <name evidence="5" type="primary">Contig9425.g10085</name>
    <name evidence="5" type="ORF">STYLEM_4994</name>
</gene>
<keyword evidence="2" id="KW-0175">Coiled coil</keyword>
<dbReference type="PANTHER" id="PTHR46557:SF1">
    <property type="entry name" value="SERINE_THREONINE-PROTEIN PHOSPHATASE 1 REGULATORY SUBUNIT 10"/>
    <property type="match status" value="1"/>
</dbReference>
<dbReference type="GO" id="GO:0072357">
    <property type="term" value="C:PTW/PP1 phosphatase complex"/>
    <property type="evidence" value="ECO:0007669"/>
    <property type="project" value="TreeGrafter"/>
</dbReference>
<feature type="compositionally biased region" description="Polar residues" evidence="3">
    <location>
        <begin position="367"/>
        <end position="390"/>
    </location>
</feature>
<feature type="coiled-coil region" evidence="2">
    <location>
        <begin position="493"/>
        <end position="522"/>
    </location>
</feature>
<organism evidence="5 6">
    <name type="scientific">Stylonychia lemnae</name>
    <name type="common">Ciliate</name>
    <dbReference type="NCBI Taxonomy" id="5949"/>
    <lineage>
        <taxon>Eukaryota</taxon>
        <taxon>Sar</taxon>
        <taxon>Alveolata</taxon>
        <taxon>Ciliophora</taxon>
        <taxon>Intramacronucleata</taxon>
        <taxon>Spirotrichea</taxon>
        <taxon>Stichotrichia</taxon>
        <taxon>Sporadotrichida</taxon>
        <taxon>Oxytrichidae</taxon>
        <taxon>Stylonychinae</taxon>
        <taxon>Stylonychia</taxon>
    </lineage>
</organism>
<dbReference type="GO" id="GO:0003746">
    <property type="term" value="F:translation elongation factor activity"/>
    <property type="evidence" value="ECO:0007669"/>
    <property type="project" value="UniProtKB-KW"/>
</dbReference>
<accession>A0A078A3B4</accession>
<dbReference type="GO" id="GO:0008270">
    <property type="term" value="F:zinc ion binding"/>
    <property type="evidence" value="ECO:0007669"/>
    <property type="project" value="UniProtKB-KW"/>
</dbReference>
<name>A0A078A3B4_STYLE</name>
<dbReference type="EMBL" id="CCKQ01004844">
    <property type="protein sequence ID" value="CDW75998.1"/>
    <property type="molecule type" value="Genomic_DNA"/>
</dbReference>
<dbReference type="InterPro" id="IPR035441">
    <property type="entry name" value="TFIIS/LEDGF_dom_sf"/>
</dbReference>
<dbReference type="GO" id="GO:0000785">
    <property type="term" value="C:chromatin"/>
    <property type="evidence" value="ECO:0007669"/>
    <property type="project" value="TreeGrafter"/>
</dbReference>
<evidence type="ECO:0000313" key="5">
    <source>
        <dbReference type="EMBL" id="CDW75998.1"/>
    </source>
</evidence>
<dbReference type="InParanoid" id="A0A078A3B4"/>
<keyword evidence="5" id="KW-0648">Protein biosynthesis</keyword>
<feature type="region of interest" description="Disordered" evidence="3">
    <location>
        <begin position="1"/>
        <end position="67"/>
    </location>
</feature>
<dbReference type="Proteomes" id="UP000039865">
    <property type="component" value="Unassembled WGS sequence"/>
</dbReference>
<keyword evidence="6" id="KW-1185">Reference proteome</keyword>
<dbReference type="Pfam" id="PF08711">
    <property type="entry name" value="Med26"/>
    <property type="match status" value="1"/>
</dbReference>
<reference evidence="5 6" key="1">
    <citation type="submission" date="2014-06" db="EMBL/GenBank/DDBJ databases">
        <authorList>
            <person name="Swart Estienne"/>
        </authorList>
    </citation>
    <scope>NUCLEOTIDE SEQUENCE [LARGE SCALE GENOMIC DNA]</scope>
    <source>
        <strain evidence="5 6">130c</strain>
    </source>
</reference>
<evidence type="ECO:0000259" key="4">
    <source>
        <dbReference type="PROSITE" id="PS50103"/>
    </source>
</evidence>
<dbReference type="SUPFAM" id="SSF47676">
    <property type="entry name" value="Conserved domain common to transcription factors TFIIS, elongin A, CRSP70"/>
    <property type="match status" value="1"/>
</dbReference>
<feature type="region of interest" description="Disordered" evidence="3">
    <location>
        <begin position="266"/>
        <end position="294"/>
    </location>
</feature>
<feature type="zinc finger region" description="C3H1-type" evidence="1">
    <location>
        <begin position="773"/>
        <end position="801"/>
    </location>
</feature>
<feature type="compositionally biased region" description="Low complexity" evidence="3">
    <location>
        <begin position="391"/>
        <end position="416"/>
    </location>
</feature>
<dbReference type="AlphaFoldDB" id="A0A078A3B4"/>
<keyword evidence="1" id="KW-0862">Zinc</keyword>
<feature type="compositionally biased region" description="Polar residues" evidence="3">
    <location>
        <begin position="417"/>
        <end position="438"/>
    </location>
</feature>
<protein>
    <submittedName>
        <fullName evidence="5">Transcription elongation factor sii protein n terminal domain containing protein</fullName>
    </submittedName>
</protein>
<feature type="region of interest" description="Disordered" evidence="3">
    <location>
        <begin position="367"/>
        <end position="443"/>
    </location>
</feature>
<keyword evidence="1" id="KW-0863">Zinc-finger</keyword>
<dbReference type="InterPro" id="IPR000571">
    <property type="entry name" value="Znf_CCCH"/>
</dbReference>
<feature type="compositionally biased region" description="Polar residues" evidence="3">
    <location>
        <begin position="1"/>
        <end position="45"/>
    </location>
</feature>
<sequence length="1065" mass="122011">MNNQEVINTNNGLNSNGHDYNFSGSNHNQDINQFPVNSSLSSHQEQNLNGYNQNSSSLNQNSPQKQSYLADQNQFNHAGIYLDGNVRVDDGIGIAAEPKYVQKDPQIQENLQRLQGKISPLLDQKTGGLLSLQGMTKLVDAMKSEFYLDIKFYEMKILACTVESECLQEFMNKGGIAILVQWAKDIRAAQCLKESDEWKLRKDIFNHMITALNTLPITVGILKKTKIGKAINSIFKVQMFDSQTNESANLLVNRWKQMVKDYKKQEQDKQEIAKSSVQQEKSDQNYNQQNPENKNMQKAINLPAKRQATYDPYFLGQDDQDLKRRKVQDGWNEISQIISSSTSSRGSQRESQNTKSFVDNILNSANLHPQQTSRGDNNFPANSNQNLTHTSPQAYQQNQSASNNRQQQPFQRQSSSENNLNHGQRFENSAQTSNAFTSSKKKSVKWQPEEKLEIVKFFKMNDMPSAPGLSHEEVQEIQKHLANVPPHMIPSELKNIEMKLDREKLEEQKGKEQYKKEKLEKMQPLLIYRVPQYVDLGLSYKQARGEQSKDEQNQKQREKTVFQAVYINPNQIPQNPLKELDEHYAKDDKVPQIDCEIIANDYLKQKEDEKFQREILQLQDELQYLDEGKSFPKLRLEWLIYGLHKSLFFHLLLQLNLNLSTNAYSLTDNTLLWCTYTTKTNVQQDDSIINIFSNNSKDLRSISSIRLFQLWIKNQVFTFIASSTDPNSGQSLSHDETIRLVKQQIADFKQINEAKKALQPPAPIGPTPIQAKPFRTVPCRNYHGPVGCTRGEFCHFIHAVGFEQREIPRDVFQKIRNENMRKNLIDEIRERNPQAAMMLQNSQYNEIQNYVKQYNEAIGAPQANASLGGHNPMGGGMQRPNMMGMQNHMRPNMNNMNQGMRMPNQMNNVGQPQTGMTSYNNPMQQQQQHFNQQNQFRQNMNQMNSMGSGLGMNSSNSMRPPLVTQDMPIRQMMNNQQMNPQAAMMMNMNPNMMNQAAMMNPALLNQQNLRMPMNMMNPMMMRQMQPGVGGMGTGGMFNGQGQNPQMLNQNLAQMGGSSLGHQNNQ</sequence>
<evidence type="ECO:0000256" key="1">
    <source>
        <dbReference type="PROSITE-ProRule" id="PRU00723"/>
    </source>
</evidence>
<dbReference type="GO" id="GO:0008157">
    <property type="term" value="F:protein phosphatase 1 binding"/>
    <property type="evidence" value="ECO:0007669"/>
    <property type="project" value="TreeGrafter"/>
</dbReference>
<dbReference type="Gene3D" id="1.20.930.10">
    <property type="entry name" value="Conserved domain common to transcription factors TFIIS, elongin A, CRSP70"/>
    <property type="match status" value="1"/>
</dbReference>
<feature type="compositionally biased region" description="Low complexity" evidence="3">
    <location>
        <begin position="46"/>
        <end position="67"/>
    </location>
</feature>
<proteinExistence type="predicted"/>
<keyword evidence="5" id="KW-0251">Elongation factor</keyword>
<dbReference type="InterPro" id="IPR017923">
    <property type="entry name" value="TFIIS_N"/>
</dbReference>